<sequence>MADFSFDKAGALVSSSLKGVTGTLAGSTSNKLLGSAATTVGRVGEGVIGGVARQAENTLAGFVGGKENLNLLKGGAEKVTGTVSALWNGETTFSEVGEKISGSVSEFLDGDTAASGLGGVADSLLGLKVSSNDLGSDWGSLSPLLMARMFVCDSKGVADIREYEGVYGAMEEGSFEATFNWQSPFENMGPETKAPALTAMIQSGSLVPVLNALQAVNPDPNGKIGAMLDTGADKLKKAVHELEGRTGMTKLNSRQVFSGMPPARVNFSIHFRATTDAAKEVEAPLQRLMEWVFPQELAEEGILSEVLQTTRDLDSFIKALFPSLTPKLLGLTYAGRTASPMVVESISYPLTGPKDDRGNFIDLTVQVSMATLTALDRPDIKRFFARS</sequence>
<protein>
    <submittedName>
        <fullName evidence="1">Uncharacterized protein</fullName>
    </submittedName>
</protein>
<dbReference type="EMBL" id="JAHSTU010000014">
    <property type="protein sequence ID" value="MBV4524311.1"/>
    <property type="molecule type" value="Genomic_DNA"/>
</dbReference>
<dbReference type="RefSeq" id="WP_217873515.1">
    <property type="nucleotide sequence ID" value="NZ_JAHSTU010000014.1"/>
</dbReference>
<organism evidence="1 2">
    <name type="scientific">Pseudomonas azerbaijanoccidentalis</name>
    <dbReference type="NCBI Taxonomy" id="2842347"/>
    <lineage>
        <taxon>Bacteria</taxon>
        <taxon>Pseudomonadati</taxon>
        <taxon>Pseudomonadota</taxon>
        <taxon>Gammaproteobacteria</taxon>
        <taxon>Pseudomonadales</taxon>
        <taxon>Pseudomonadaceae</taxon>
        <taxon>Pseudomonas</taxon>
    </lineage>
</organism>
<name>A0ABS6QZG0_9PSED</name>
<reference evidence="1" key="1">
    <citation type="submission" date="2021-06" db="EMBL/GenBank/DDBJ databases">
        <title>Updating the genus Pseudomonas: Description of 43 new species and partition of the Pseudomonas putida group.</title>
        <authorList>
            <person name="Girard L."/>
            <person name="Lood C."/>
            <person name="Vandamme P."/>
            <person name="Rokni-Zadeh H."/>
            <person name="Van Noort V."/>
            <person name="Hofte M."/>
            <person name="Lavigne R."/>
            <person name="De Mot R."/>
        </authorList>
    </citation>
    <scope>NUCLEOTIDE SEQUENCE</scope>
    <source>
        <strain evidence="1">SWRI74</strain>
    </source>
</reference>
<dbReference type="Proteomes" id="UP001049200">
    <property type="component" value="Unassembled WGS sequence"/>
</dbReference>
<evidence type="ECO:0000313" key="2">
    <source>
        <dbReference type="Proteomes" id="UP001049200"/>
    </source>
</evidence>
<comment type="caution">
    <text evidence="1">The sequence shown here is derived from an EMBL/GenBank/DDBJ whole genome shotgun (WGS) entry which is preliminary data.</text>
</comment>
<accession>A0ABS6QZG0</accession>
<proteinExistence type="predicted"/>
<evidence type="ECO:0000313" key="1">
    <source>
        <dbReference type="EMBL" id="MBV4524311.1"/>
    </source>
</evidence>
<keyword evidence="2" id="KW-1185">Reference proteome</keyword>
<gene>
    <name evidence="1" type="ORF">KVG88_30015</name>
</gene>